<reference evidence="1" key="1">
    <citation type="submission" date="2014-11" db="EMBL/GenBank/DDBJ databases">
        <authorList>
            <person name="Amaro Gonzalez C."/>
        </authorList>
    </citation>
    <scope>NUCLEOTIDE SEQUENCE</scope>
</reference>
<evidence type="ECO:0000313" key="1">
    <source>
        <dbReference type="EMBL" id="JAH17066.1"/>
    </source>
</evidence>
<proteinExistence type="predicted"/>
<dbReference type="EMBL" id="GBXM01091511">
    <property type="protein sequence ID" value="JAH17066.1"/>
    <property type="molecule type" value="Transcribed_RNA"/>
</dbReference>
<accession>A0A0E9QJJ6</accession>
<protein>
    <submittedName>
        <fullName evidence="1">Uncharacterized protein</fullName>
    </submittedName>
</protein>
<reference evidence="1" key="2">
    <citation type="journal article" date="2015" name="Fish Shellfish Immunol.">
        <title>Early steps in the European eel (Anguilla anguilla)-Vibrio vulnificus interaction in the gills: Role of the RtxA13 toxin.</title>
        <authorList>
            <person name="Callol A."/>
            <person name="Pajuelo D."/>
            <person name="Ebbesson L."/>
            <person name="Teles M."/>
            <person name="MacKenzie S."/>
            <person name="Amaro C."/>
        </authorList>
    </citation>
    <scope>NUCLEOTIDE SEQUENCE</scope>
</reference>
<organism evidence="1">
    <name type="scientific">Anguilla anguilla</name>
    <name type="common">European freshwater eel</name>
    <name type="synonym">Muraena anguilla</name>
    <dbReference type="NCBI Taxonomy" id="7936"/>
    <lineage>
        <taxon>Eukaryota</taxon>
        <taxon>Metazoa</taxon>
        <taxon>Chordata</taxon>
        <taxon>Craniata</taxon>
        <taxon>Vertebrata</taxon>
        <taxon>Euteleostomi</taxon>
        <taxon>Actinopterygii</taxon>
        <taxon>Neopterygii</taxon>
        <taxon>Teleostei</taxon>
        <taxon>Anguilliformes</taxon>
        <taxon>Anguillidae</taxon>
        <taxon>Anguilla</taxon>
    </lineage>
</organism>
<dbReference type="AlphaFoldDB" id="A0A0E9QJJ6"/>
<name>A0A0E9QJJ6_ANGAN</name>
<sequence>MQRAHILCTSEAFLRSRVTE</sequence>